<feature type="signal peptide" evidence="1">
    <location>
        <begin position="1"/>
        <end position="25"/>
    </location>
</feature>
<keyword evidence="1" id="KW-0732">Signal</keyword>
<evidence type="ECO:0000256" key="1">
    <source>
        <dbReference type="SAM" id="SignalP"/>
    </source>
</evidence>
<feature type="domain" description="Peptidase C39-like" evidence="2">
    <location>
        <begin position="49"/>
        <end position="161"/>
    </location>
</feature>
<keyword evidence="4" id="KW-1185">Reference proteome</keyword>
<dbReference type="InterPro" id="IPR011990">
    <property type="entry name" value="TPR-like_helical_dom_sf"/>
</dbReference>
<dbReference type="OrthoDB" id="5611441at2"/>
<reference evidence="3 4" key="1">
    <citation type="submission" date="2016-10" db="EMBL/GenBank/DDBJ databases">
        <authorList>
            <person name="de Groot N.N."/>
        </authorList>
    </citation>
    <scope>NUCLEOTIDE SEQUENCE [LARGE SCALE GENOMIC DNA]</scope>
    <source>
        <strain evidence="3 4">IBRC-M 10445</strain>
    </source>
</reference>
<dbReference type="Proteomes" id="UP000199445">
    <property type="component" value="Unassembled WGS sequence"/>
</dbReference>
<sequence>MTGCHLGRGLGAVLALGLLAGCASAPPWPETGAAPQAEDIEPATVMVGDVPFFPQEKYQCGPAALATVLNHRGLDTDPESLKDKVFIPGRQGSLQVEMVATARAHGLLVYPLEPELGAVLEEVAAGNPVLILQNLQLDWWPQWHFAVVTGYDRGEETLILNTGTLEHYSMPHDVFMATWARADHWAVVTLPPTQTPATAQRLPYLRAAHDLEASNHPEAALTAYRTAEERWPDDPTPIMAQGNLAFSQHRVEKATDHFRRAVQRFPGFAAGWNNLGYALEAQGCNVFAYQAKACAGNLAPERFDDQSRPTASSNADHCPALPSCPLVQ</sequence>
<name>A0A1I3RP65_9GAMM</name>
<gene>
    <name evidence="3" type="ORF">SAMN05216429_10323</name>
</gene>
<dbReference type="InterPro" id="IPR039564">
    <property type="entry name" value="Peptidase_C39-like"/>
</dbReference>
<evidence type="ECO:0000313" key="3">
    <source>
        <dbReference type="EMBL" id="SFJ48085.1"/>
    </source>
</evidence>
<evidence type="ECO:0000313" key="4">
    <source>
        <dbReference type="Proteomes" id="UP000199445"/>
    </source>
</evidence>
<proteinExistence type="predicted"/>
<dbReference type="AlphaFoldDB" id="A0A1I3RP65"/>
<dbReference type="EMBL" id="FOSC01000003">
    <property type="protein sequence ID" value="SFJ48085.1"/>
    <property type="molecule type" value="Genomic_DNA"/>
</dbReference>
<feature type="chain" id="PRO_5011744816" evidence="1">
    <location>
        <begin position="26"/>
        <end position="328"/>
    </location>
</feature>
<dbReference type="NCBIfam" id="NF033920">
    <property type="entry name" value="C39_PA2778_fam"/>
    <property type="match status" value="1"/>
</dbReference>
<dbReference type="RefSeq" id="WP_091701919.1">
    <property type="nucleotide sequence ID" value="NZ_BMYN01000003.1"/>
</dbReference>
<evidence type="ECO:0000259" key="2">
    <source>
        <dbReference type="Pfam" id="PF13529"/>
    </source>
</evidence>
<dbReference type="SUPFAM" id="SSF48452">
    <property type="entry name" value="TPR-like"/>
    <property type="match status" value="1"/>
</dbReference>
<dbReference type="CDD" id="cd02549">
    <property type="entry name" value="Peptidase_C39A"/>
    <property type="match status" value="1"/>
</dbReference>
<dbReference type="Gene3D" id="3.90.70.10">
    <property type="entry name" value="Cysteine proteinases"/>
    <property type="match status" value="1"/>
</dbReference>
<dbReference type="InterPro" id="IPR039563">
    <property type="entry name" value="Peptidase_C39_single_dom"/>
</dbReference>
<organism evidence="3 4">
    <name type="scientific">Marinobacter persicus</name>
    <dbReference type="NCBI Taxonomy" id="930118"/>
    <lineage>
        <taxon>Bacteria</taxon>
        <taxon>Pseudomonadati</taxon>
        <taxon>Pseudomonadota</taxon>
        <taxon>Gammaproteobacteria</taxon>
        <taxon>Pseudomonadales</taxon>
        <taxon>Marinobacteraceae</taxon>
        <taxon>Marinobacter</taxon>
    </lineage>
</organism>
<protein>
    <submittedName>
        <fullName evidence="3">Tetratricopeptide repeat-containing protein</fullName>
    </submittedName>
</protein>
<dbReference type="Pfam" id="PF13432">
    <property type="entry name" value="TPR_16"/>
    <property type="match status" value="1"/>
</dbReference>
<accession>A0A1I3RP65</accession>
<dbReference type="Pfam" id="PF13529">
    <property type="entry name" value="Peptidase_C39_2"/>
    <property type="match status" value="1"/>
</dbReference>
<dbReference type="Gene3D" id="1.25.40.10">
    <property type="entry name" value="Tetratricopeptide repeat domain"/>
    <property type="match status" value="1"/>
</dbReference>